<proteinExistence type="inferred from homology"/>
<dbReference type="RefSeq" id="WP_065119463.1">
    <property type="nucleotide sequence ID" value="NZ_LZKQ01000046.1"/>
</dbReference>
<dbReference type="AlphaFoldDB" id="A0A1A3CTA1"/>
<dbReference type="SUPFAM" id="SSF53474">
    <property type="entry name" value="alpha/beta-Hydrolases"/>
    <property type="match status" value="1"/>
</dbReference>
<protein>
    <submittedName>
        <fullName evidence="4">Alpha/beta hydrolase</fullName>
    </submittedName>
</protein>
<dbReference type="PANTHER" id="PTHR22946:SF9">
    <property type="entry name" value="POLYKETIDE TRANSFERASE AF380"/>
    <property type="match status" value="1"/>
</dbReference>
<comment type="similarity">
    <text evidence="1">Belongs to the AB hydrolase superfamily.</text>
</comment>
<dbReference type="STRING" id="1790.A5645_19110"/>
<dbReference type="PANTHER" id="PTHR22946">
    <property type="entry name" value="DIENELACTONE HYDROLASE DOMAIN-CONTAINING PROTEIN-RELATED"/>
    <property type="match status" value="1"/>
</dbReference>
<keyword evidence="2 4" id="KW-0378">Hydrolase</keyword>
<comment type="caution">
    <text evidence="4">The sequence shown here is derived from an EMBL/GenBank/DDBJ whole genome shotgun (WGS) entry which is preliminary data.</text>
</comment>
<organism evidence="4 5">
    <name type="scientific">Mycobacterium asiaticum</name>
    <dbReference type="NCBI Taxonomy" id="1790"/>
    <lineage>
        <taxon>Bacteria</taxon>
        <taxon>Bacillati</taxon>
        <taxon>Actinomycetota</taxon>
        <taxon>Actinomycetes</taxon>
        <taxon>Mycobacteriales</taxon>
        <taxon>Mycobacteriaceae</taxon>
        <taxon>Mycobacterium</taxon>
    </lineage>
</organism>
<evidence type="ECO:0000259" key="3">
    <source>
        <dbReference type="Pfam" id="PF12146"/>
    </source>
</evidence>
<evidence type="ECO:0000313" key="5">
    <source>
        <dbReference type="Proteomes" id="UP000093795"/>
    </source>
</evidence>
<dbReference type="GO" id="GO:0052689">
    <property type="term" value="F:carboxylic ester hydrolase activity"/>
    <property type="evidence" value="ECO:0007669"/>
    <property type="project" value="UniProtKB-ARBA"/>
</dbReference>
<name>A0A1A3CTA1_MYCAS</name>
<evidence type="ECO:0000256" key="1">
    <source>
        <dbReference type="ARBA" id="ARBA00008645"/>
    </source>
</evidence>
<sequence length="301" mass="31951">MTVIPRTVATEFISEGTRCAAWLTRPADAGPHPAVVLAHGLGANHTMALARYERHFSAAGIATLAFDYRNLGASDGDPRQRLSLRRHRRDIVAALGFIRSAPGIDPARVALWGTSLGAMHVLRVAAERPGVAAVVVQCPIVDGPAALRRLGWASLLRVGPAVAADTVRAATGRPRRYVPIVGPPGTSAAVTVAGAEDGWNSTVDPGGSFDNRIAAANVVEIAVTSAKRKARRIAAPLLVCVSQRETLMDPRHAEDVARRAPHGVARYYDGDHFQIYHPPLLAGLLADQTAFLKEHLHVGSA</sequence>
<dbReference type="InterPro" id="IPR029058">
    <property type="entry name" value="AB_hydrolase_fold"/>
</dbReference>
<gene>
    <name evidence="4" type="ORF">A9X01_00755</name>
</gene>
<dbReference type="InterPro" id="IPR050261">
    <property type="entry name" value="FrsA_esterase"/>
</dbReference>
<evidence type="ECO:0000256" key="2">
    <source>
        <dbReference type="ARBA" id="ARBA00022801"/>
    </source>
</evidence>
<reference evidence="4 5" key="1">
    <citation type="submission" date="2016-06" db="EMBL/GenBank/DDBJ databases">
        <authorList>
            <person name="Kjaerup R.B."/>
            <person name="Dalgaard T.S."/>
            <person name="Juul-Madsen H.R."/>
        </authorList>
    </citation>
    <scope>NUCLEOTIDE SEQUENCE [LARGE SCALE GENOMIC DNA]</scope>
    <source>
        <strain evidence="4 5">1081914.2</strain>
    </source>
</reference>
<dbReference type="Gene3D" id="3.40.50.1820">
    <property type="entry name" value="alpha/beta hydrolase"/>
    <property type="match status" value="1"/>
</dbReference>
<feature type="domain" description="Serine aminopeptidase S33" evidence="3">
    <location>
        <begin position="31"/>
        <end position="267"/>
    </location>
</feature>
<evidence type="ECO:0000313" key="4">
    <source>
        <dbReference type="EMBL" id="OBI90050.1"/>
    </source>
</evidence>
<dbReference type="Pfam" id="PF12146">
    <property type="entry name" value="Hydrolase_4"/>
    <property type="match status" value="1"/>
</dbReference>
<dbReference type="InterPro" id="IPR022742">
    <property type="entry name" value="Hydrolase_4"/>
</dbReference>
<accession>A0A1A3CTA1</accession>
<dbReference type="Proteomes" id="UP000093795">
    <property type="component" value="Unassembled WGS sequence"/>
</dbReference>
<dbReference type="EMBL" id="LZKQ01000046">
    <property type="protein sequence ID" value="OBI90050.1"/>
    <property type="molecule type" value="Genomic_DNA"/>
</dbReference>